<reference evidence="2" key="1">
    <citation type="journal article" date="2021" name="PeerJ">
        <title>Extensive microbial diversity within the chicken gut microbiome revealed by metagenomics and culture.</title>
        <authorList>
            <person name="Gilroy R."/>
            <person name="Ravi A."/>
            <person name="Getino M."/>
            <person name="Pursley I."/>
            <person name="Horton D.L."/>
            <person name="Alikhan N.F."/>
            <person name="Baker D."/>
            <person name="Gharbi K."/>
            <person name="Hall N."/>
            <person name="Watson M."/>
            <person name="Adriaenssens E.M."/>
            <person name="Foster-Nyarko E."/>
            <person name="Jarju S."/>
            <person name="Secka A."/>
            <person name="Antonio M."/>
            <person name="Oren A."/>
            <person name="Chaudhuri R.R."/>
            <person name="La Ragione R."/>
            <person name="Hildebrand F."/>
            <person name="Pallen M.J."/>
        </authorList>
    </citation>
    <scope>NUCLEOTIDE SEQUENCE</scope>
    <source>
        <strain evidence="2">CHK180-15479</strain>
    </source>
</reference>
<dbReference type="EMBL" id="DWWT01000045">
    <property type="protein sequence ID" value="HJC06355.1"/>
    <property type="molecule type" value="Genomic_DNA"/>
</dbReference>
<name>A0A9D2N054_9FIRM</name>
<gene>
    <name evidence="2" type="ORF">H9704_09400</name>
</gene>
<feature type="chain" id="PRO_5038713318" evidence="1">
    <location>
        <begin position="21"/>
        <end position="214"/>
    </location>
</feature>
<dbReference type="AlphaFoldDB" id="A0A9D2N054"/>
<accession>A0A9D2N054</accession>
<feature type="signal peptide" evidence="1">
    <location>
        <begin position="1"/>
        <end position="20"/>
    </location>
</feature>
<dbReference type="PROSITE" id="PS51257">
    <property type="entry name" value="PROKAR_LIPOPROTEIN"/>
    <property type="match status" value="1"/>
</dbReference>
<protein>
    <submittedName>
        <fullName evidence="2">Uncharacterized protein</fullName>
    </submittedName>
</protein>
<sequence>MKKRGLSAIVLGAGSAFLLAGCALMGGNAPYQPTDNTVLVGSDGSLQWASVEEYGEGDYSQEEMADFAKERIGAYNESQGAGNQAEAQEEAVLPVSFVSGEMADGRAVLVTAYDSPSRLLEFARYIGDYNVPFTQLEIAPASEMAEELSAASLVDKNGKAAQNVNAGDSLAVKAEGQGLIHMEDKIRLVSEGCQLRDEYTVLTAEEGVSYIVAE</sequence>
<comment type="caution">
    <text evidence="2">The sequence shown here is derived from an EMBL/GenBank/DDBJ whole genome shotgun (WGS) entry which is preliminary data.</text>
</comment>
<evidence type="ECO:0000256" key="1">
    <source>
        <dbReference type="SAM" id="SignalP"/>
    </source>
</evidence>
<keyword evidence="1" id="KW-0732">Signal</keyword>
<proteinExistence type="predicted"/>
<evidence type="ECO:0000313" key="2">
    <source>
        <dbReference type="EMBL" id="HJC06355.1"/>
    </source>
</evidence>
<dbReference type="Proteomes" id="UP000823910">
    <property type="component" value="Unassembled WGS sequence"/>
</dbReference>
<evidence type="ECO:0000313" key="3">
    <source>
        <dbReference type="Proteomes" id="UP000823910"/>
    </source>
</evidence>
<organism evidence="2 3">
    <name type="scientific">Candidatus Enterocloster excrementipullorum</name>
    <dbReference type="NCBI Taxonomy" id="2838559"/>
    <lineage>
        <taxon>Bacteria</taxon>
        <taxon>Bacillati</taxon>
        <taxon>Bacillota</taxon>
        <taxon>Clostridia</taxon>
        <taxon>Lachnospirales</taxon>
        <taxon>Lachnospiraceae</taxon>
        <taxon>Enterocloster</taxon>
    </lineage>
</organism>
<reference evidence="2" key="2">
    <citation type="submission" date="2021-04" db="EMBL/GenBank/DDBJ databases">
        <authorList>
            <person name="Gilroy R."/>
        </authorList>
    </citation>
    <scope>NUCLEOTIDE SEQUENCE</scope>
    <source>
        <strain evidence="2">CHK180-15479</strain>
    </source>
</reference>